<dbReference type="Proteomes" id="UP000504609">
    <property type="component" value="Unplaced"/>
</dbReference>
<reference evidence="3" key="1">
    <citation type="submission" date="2025-08" db="UniProtKB">
        <authorList>
            <consortium name="RefSeq"/>
        </authorList>
    </citation>
    <scope>IDENTIFICATION</scope>
    <source>
        <tissue evidence="3">Young leaves</tissue>
    </source>
</reference>
<organism evidence="2 3">
    <name type="scientific">Cucurbita moschata</name>
    <name type="common">Winter crookneck squash</name>
    <name type="synonym">Cucurbita pepo var. moschata</name>
    <dbReference type="NCBI Taxonomy" id="3662"/>
    <lineage>
        <taxon>Eukaryota</taxon>
        <taxon>Viridiplantae</taxon>
        <taxon>Streptophyta</taxon>
        <taxon>Embryophyta</taxon>
        <taxon>Tracheophyta</taxon>
        <taxon>Spermatophyta</taxon>
        <taxon>Magnoliopsida</taxon>
        <taxon>eudicotyledons</taxon>
        <taxon>Gunneridae</taxon>
        <taxon>Pentapetalae</taxon>
        <taxon>rosids</taxon>
        <taxon>fabids</taxon>
        <taxon>Cucurbitales</taxon>
        <taxon>Cucurbitaceae</taxon>
        <taxon>Cucurbiteae</taxon>
        <taxon>Cucurbita</taxon>
    </lineage>
</organism>
<sequence>MPHRGRRKVRRGRGRPPIRRGGRGEADRSSSQEGSTTGPYAFIPPPEYAPPPQTIPPPENAPPPQTVPPPENAPPPQTTPQAGLDPATRFAPSLADTEEKQTEKFVLGLNPKTRRMLEAFNPKTNEEALRTAKALEEPPEEKKMEPTVVTGRKRPIEVETTKLQPPLQDLDIRVGYLLHPQ</sequence>
<gene>
    <name evidence="3" type="primary">LOC111433411</name>
</gene>
<evidence type="ECO:0000256" key="1">
    <source>
        <dbReference type="SAM" id="MobiDB-lite"/>
    </source>
</evidence>
<protein>
    <submittedName>
        <fullName evidence="3">E3 ubiquitin-protein ligase RNF12-B-like</fullName>
    </submittedName>
</protein>
<evidence type="ECO:0000313" key="3">
    <source>
        <dbReference type="RefSeq" id="XP_022926229.1"/>
    </source>
</evidence>
<name>A0A6J1EEJ7_CUCMO</name>
<feature type="region of interest" description="Disordered" evidence="1">
    <location>
        <begin position="132"/>
        <end position="162"/>
    </location>
</feature>
<dbReference type="GeneID" id="111433411"/>
<evidence type="ECO:0000313" key="2">
    <source>
        <dbReference type="Proteomes" id="UP000504609"/>
    </source>
</evidence>
<dbReference type="AlphaFoldDB" id="A0A6J1EEJ7"/>
<dbReference type="RefSeq" id="XP_022926229.1">
    <property type="nucleotide sequence ID" value="XM_023070461.1"/>
</dbReference>
<proteinExistence type="predicted"/>
<feature type="region of interest" description="Disordered" evidence="1">
    <location>
        <begin position="1"/>
        <end position="99"/>
    </location>
</feature>
<feature type="compositionally biased region" description="Pro residues" evidence="1">
    <location>
        <begin position="42"/>
        <end position="78"/>
    </location>
</feature>
<feature type="compositionally biased region" description="Basic and acidic residues" evidence="1">
    <location>
        <begin position="132"/>
        <end position="145"/>
    </location>
</feature>
<keyword evidence="2" id="KW-1185">Reference proteome</keyword>
<accession>A0A6J1EEJ7</accession>
<feature type="compositionally biased region" description="Basic residues" evidence="1">
    <location>
        <begin position="1"/>
        <end position="21"/>
    </location>
</feature>
<dbReference type="KEGG" id="cmos:111433411"/>